<dbReference type="PANTHER" id="PTHR14369:SF0">
    <property type="entry name" value="SURFEIT LOCUS PROTEIN 6"/>
    <property type="match status" value="1"/>
</dbReference>
<dbReference type="Pfam" id="PF04935">
    <property type="entry name" value="SURF6"/>
    <property type="match status" value="1"/>
</dbReference>
<dbReference type="EMBL" id="MU003719">
    <property type="protein sequence ID" value="KAF2803149.1"/>
    <property type="molecule type" value="Genomic_DNA"/>
</dbReference>
<dbReference type="GO" id="GO:0005730">
    <property type="term" value="C:nucleolus"/>
    <property type="evidence" value="ECO:0007669"/>
    <property type="project" value="TreeGrafter"/>
</dbReference>
<dbReference type="InterPro" id="IPR029190">
    <property type="entry name" value="Rrp14/SURF6_C"/>
</dbReference>
<keyword evidence="3" id="KW-0539">Nucleus</keyword>
<feature type="region of interest" description="Disordered" evidence="4">
    <location>
        <begin position="46"/>
        <end position="71"/>
    </location>
</feature>
<evidence type="ECO:0000259" key="5">
    <source>
        <dbReference type="Pfam" id="PF04935"/>
    </source>
</evidence>
<dbReference type="GeneID" id="54459249"/>
<dbReference type="GO" id="GO:0042274">
    <property type="term" value="P:ribosomal small subunit biogenesis"/>
    <property type="evidence" value="ECO:0007669"/>
    <property type="project" value="TreeGrafter"/>
</dbReference>
<dbReference type="GO" id="GO:0003723">
    <property type="term" value="F:RNA binding"/>
    <property type="evidence" value="ECO:0007669"/>
    <property type="project" value="TreeGrafter"/>
</dbReference>
<comment type="similarity">
    <text evidence="2">Belongs to the SURF6 family.</text>
</comment>
<accession>A0A6A6Y3D8</accession>
<feature type="domain" description="Ribosomal RNA-processing protein 14/surfeit locus protein 6 C-terminal" evidence="5">
    <location>
        <begin position="25"/>
        <end position="162"/>
    </location>
</feature>
<feature type="compositionally biased region" description="Basic and acidic residues" evidence="4">
    <location>
        <begin position="121"/>
        <end position="157"/>
    </location>
</feature>
<evidence type="ECO:0000256" key="4">
    <source>
        <dbReference type="SAM" id="MobiDB-lite"/>
    </source>
</evidence>
<reference evidence="6 8" key="1">
    <citation type="journal article" date="2020" name="Stud. Mycol.">
        <title>101 Dothideomycetes genomes: a test case for predicting lifestyles and emergence of pathogens.</title>
        <authorList>
            <person name="Haridas S."/>
            <person name="Albert R."/>
            <person name="Binder M."/>
            <person name="Bloem J."/>
            <person name="Labutti K."/>
            <person name="Salamov A."/>
            <person name="Andreopoulos B."/>
            <person name="Baker S."/>
            <person name="Barry K."/>
            <person name="Bills G."/>
            <person name="Bluhm B."/>
            <person name="Cannon C."/>
            <person name="Castanera R."/>
            <person name="Culley D."/>
            <person name="Daum C."/>
            <person name="Ezra D."/>
            <person name="Gonzalez J."/>
            <person name="Henrissat B."/>
            <person name="Kuo A."/>
            <person name="Liang C."/>
            <person name="Lipzen A."/>
            <person name="Lutzoni F."/>
            <person name="Magnuson J."/>
            <person name="Mondo S."/>
            <person name="Nolan M."/>
            <person name="Ohm R."/>
            <person name="Pangilinan J."/>
            <person name="Park H.-J."/>
            <person name="Ramirez L."/>
            <person name="Alfaro M."/>
            <person name="Sun H."/>
            <person name="Tritt A."/>
            <person name="Yoshinaga Y."/>
            <person name="Zwiers L.-H."/>
            <person name="Turgeon B."/>
            <person name="Goodwin S."/>
            <person name="Spatafora J."/>
            <person name="Crous P."/>
            <person name="Grigoriev I."/>
        </authorList>
    </citation>
    <scope>NUCLEOTIDE SEQUENCE</scope>
    <source>
        <strain evidence="6 8">CBS 304.34</strain>
    </source>
</reference>
<dbReference type="OrthoDB" id="444809at2759"/>
<dbReference type="GO" id="GO:0003677">
    <property type="term" value="F:DNA binding"/>
    <property type="evidence" value="ECO:0007669"/>
    <property type="project" value="TreeGrafter"/>
</dbReference>
<dbReference type="Proteomes" id="UP000504636">
    <property type="component" value="Unplaced"/>
</dbReference>
<dbReference type="GO" id="GO:0042273">
    <property type="term" value="P:ribosomal large subunit biogenesis"/>
    <property type="evidence" value="ECO:0007669"/>
    <property type="project" value="TreeGrafter"/>
</dbReference>
<feature type="compositionally biased region" description="Basic residues" evidence="4">
    <location>
        <begin position="158"/>
        <end position="177"/>
    </location>
</feature>
<proteinExistence type="inferred from homology"/>
<protein>
    <submittedName>
        <fullName evidence="6 8">SURF6-domain-containing protein</fullName>
    </submittedName>
</protein>
<gene>
    <name evidence="6 8" type="ORF">BDZ99DRAFT_453944</name>
</gene>
<dbReference type="InterPro" id="IPR007019">
    <property type="entry name" value="SURF6"/>
</dbReference>
<dbReference type="PANTHER" id="PTHR14369">
    <property type="entry name" value="SURFEIT LOCUS PROTEIN 6"/>
    <property type="match status" value="1"/>
</dbReference>
<name>A0A6A6Y3D8_9PEZI</name>
<evidence type="ECO:0000313" key="8">
    <source>
        <dbReference type="RefSeq" id="XP_033570113.1"/>
    </source>
</evidence>
<dbReference type="RefSeq" id="XP_033570113.1">
    <property type="nucleotide sequence ID" value="XM_033718356.1"/>
</dbReference>
<keyword evidence="7" id="KW-1185">Reference proteome</keyword>
<dbReference type="AlphaFoldDB" id="A0A6A6Y3D8"/>
<comment type="subcellular location">
    <subcellularLocation>
        <location evidence="1">Nucleus</location>
    </subcellularLocation>
</comment>
<evidence type="ECO:0000256" key="3">
    <source>
        <dbReference type="ARBA" id="ARBA00023242"/>
    </source>
</evidence>
<organism evidence="6">
    <name type="scientific">Mytilinidion resinicola</name>
    <dbReference type="NCBI Taxonomy" id="574789"/>
    <lineage>
        <taxon>Eukaryota</taxon>
        <taxon>Fungi</taxon>
        <taxon>Dikarya</taxon>
        <taxon>Ascomycota</taxon>
        <taxon>Pezizomycotina</taxon>
        <taxon>Dothideomycetes</taxon>
        <taxon>Pleosporomycetidae</taxon>
        <taxon>Mytilinidiales</taxon>
        <taxon>Mytilinidiaceae</taxon>
        <taxon>Mytilinidion</taxon>
    </lineage>
</organism>
<evidence type="ECO:0000256" key="1">
    <source>
        <dbReference type="ARBA" id="ARBA00004123"/>
    </source>
</evidence>
<evidence type="ECO:0000313" key="6">
    <source>
        <dbReference type="EMBL" id="KAF2803149.1"/>
    </source>
</evidence>
<evidence type="ECO:0000313" key="7">
    <source>
        <dbReference type="Proteomes" id="UP000504636"/>
    </source>
</evidence>
<reference evidence="8" key="3">
    <citation type="submission" date="2025-04" db="UniProtKB">
        <authorList>
            <consortium name="RefSeq"/>
        </authorList>
    </citation>
    <scope>IDENTIFICATION</scope>
    <source>
        <strain evidence="8">CBS 304.34</strain>
    </source>
</reference>
<evidence type="ECO:0000256" key="2">
    <source>
        <dbReference type="ARBA" id="ARBA00005904"/>
    </source>
</evidence>
<sequence>MRGSGSPSGLVTPDIFASRPLENSFNFSFGRVAFDDGQQVDSKLSGLVASKKRKGPSDPRTALEAAKKKRARINGLDEEKKAEIVEKDAWLNAKKKAHGEKVRDDESLLLKTLKRKKKTKLKSEKEWNERLEGVQHGKEMRQKKREANLQKRRDGKKDKKNKVKSSKVKKPAKKVKRPGFEGSFRSKAK</sequence>
<feature type="region of interest" description="Disordered" evidence="4">
    <location>
        <begin position="119"/>
        <end position="189"/>
    </location>
</feature>
<reference evidence="8" key="2">
    <citation type="submission" date="2020-04" db="EMBL/GenBank/DDBJ databases">
        <authorList>
            <consortium name="NCBI Genome Project"/>
        </authorList>
    </citation>
    <scope>NUCLEOTIDE SEQUENCE</scope>
    <source>
        <strain evidence="8">CBS 304.34</strain>
    </source>
</reference>